<keyword evidence="1 3" id="KW-0853">WD repeat</keyword>
<dbReference type="InterPro" id="IPR040324">
    <property type="entry name" value="WDR44/Dgr2"/>
</dbReference>
<evidence type="ECO:0000256" key="2">
    <source>
        <dbReference type="ARBA" id="ARBA00022737"/>
    </source>
</evidence>
<gene>
    <name evidence="4" type="ORF">LIER_30637</name>
</gene>
<accession>A0AAV3RQN4</accession>
<dbReference type="SMART" id="SM00320">
    <property type="entry name" value="WD40"/>
    <property type="match status" value="7"/>
</dbReference>
<dbReference type="InterPro" id="IPR001680">
    <property type="entry name" value="WD40_rpt"/>
</dbReference>
<dbReference type="InterPro" id="IPR020472">
    <property type="entry name" value="WD40_PAC1"/>
</dbReference>
<keyword evidence="5" id="KW-1185">Reference proteome</keyword>
<evidence type="ECO:0000313" key="5">
    <source>
        <dbReference type="Proteomes" id="UP001454036"/>
    </source>
</evidence>
<reference evidence="4 5" key="1">
    <citation type="submission" date="2024-01" db="EMBL/GenBank/DDBJ databases">
        <title>The complete chloroplast genome sequence of Lithospermum erythrorhizon: insights into the phylogenetic relationship among Boraginaceae species and the maternal lineages of purple gromwells.</title>
        <authorList>
            <person name="Okada T."/>
            <person name="Watanabe K."/>
        </authorList>
    </citation>
    <scope>NUCLEOTIDE SEQUENCE [LARGE SCALE GENOMIC DNA]</scope>
</reference>
<evidence type="ECO:0000313" key="4">
    <source>
        <dbReference type="EMBL" id="GAA0183175.1"/>
    </source>
</evidence>
<dbReference type="PRINTS" id="PR00320">
    <property type="entry name" value="GPROTEINBRPT"/>
</dbReference>
<dbReference type="PROSITE" id="PS50082">
    <property type="entry name" value="WD_REPEATS_2"/>
    <property type="match status" value="3"/>
</dbReference>
<feature type="repeat" description="WD" evidence="3">
    <location>
        <begin position="297"/>
        <end position="337"/>
    </location>
</feature>
<sequence>MQSLGIGGDNFFDCVDNLSSQESCCVEEDLGYEIWVNEPKSVKERRSEFLNRMGLVEFGRMIECSGAVSGSSSVMEGDSLVCLERDFNGEAKCMDDEFDDRGVHDSCSGSENGNVENSFPAEERLPLDLVNGAVELCSDATSSSSKERDSYVGESKKVDATKKKMSKWWKPFARQLRKIRKGNSWHVTKEAAEDFTRVEVQQNRKHYKELTAVYAEQKISAHKGLIWTMKFSPDGQFLASGGEDGVVRVWRVKYTGCDFLHLKNDEKMSSRSKQQPQPAIILPEKVMKIEESPLQEFHGHNSDVIDLAWSSSNLLLSSSKDGTVRHWQLGSDECLEVFNHNNYVTSIQFNPVDENYFISGCIDGKVRIWGVQEKRVVNWTDVRDIVTALCYQSDAKGFAVGSLSGTCHFYETFGSEASLNSEFQIRKKSKSTGNRVTGIQFVDNYTKRVMITSEDSKIRILDGMEVVKKYKGLGRSGSQMSASFTSTSKHIISIGGDSRIYLWDYDEMLTQPIGQVKSSRACEHFFSDAVSVAIPWSGLQADHTDSLSVCACKTKYDNCVNASTASRESERFSFSDWFSMNSSSRRFATWPEEKLPSFELPYESDQIYSNDSYCSLHQHHKDNCEGLSCTWGLAIVAAGLDGTIRTFHNYGMPIKT</sequence>
<dbReference type="Pfam" id="PF00400">
    <property type="entry name" value="WD40"/>
    <property type="match status" value="3"/>
</dbReference>
<dbReference type="PANTHER" id="PTHR14221">
    <property type="entry name" value="WD REPEAT DOMAIN 44"/>
    <property type="match status" value="1"/>
</dbReference>
<dbReference type="Proteomes" id="UP001454036">
    <property type="component" value="Unassembled WGS sequence"/>
</dbReference>
<dbReference type="EMBL" id="BAABME010011060">
    <property type="protein sequence ID" value="GAA0183175.1"/>
    <property type="molecule type" value="Genomic_DNA"/>
</dbReference>
<comment type="caution">
    <text evidence="4">The sequence shown here is derived from an EMBL/GenBank/DDBJ whole genome shotgun (WGS) entry which is preliminary data.</text>
</comment>
<dbReference type="InterPro" id="IPR036322">
    <property type="entry name" value="WD40_repeat_dom_sf"/>
</dbReference>
<dbReference type="SUPFAM" id="SSF50978">
    <property type="entry name" value="WD40 repeat-like"/>
    <property type="match status" value="1"/>
</dbReference>
<dbReference type="InterPro" id="IPR015943">
    <property type="entry name" value="WD40/YVTN_repeat-like_dom_sf"/>
</dbReference>
<dbReference type="PANTHER" id="PTHR14221:SF31">
    <property type="entry name" value="TRANSDUCIN_WD40 REPEAT-LIKE SUPERFAMILY PROTEIN"/>
    <property type="match status" value="1"/>
</dbReference>
<protein>
    <submittedName>
        <fullName evidence="4">Uncharacterized protein</fullName>
    </submittedName>
</protein>
<evidence type="ECO:0000256" key="1">
    <source>
        <dbReference type="ARBA" id="ARBA00022574"/>
    </source>
</evidence>
<dbReference type="Gene3D" id="2.130.10.10">
    <property type="entry name" value="YVTN repeat-like/Quinoprotein amine dehydrogenase"/>
    <property type="match status" value="1"/>
</dbReference>
<keyword evidence="2" id="KW-0677">Repeat</keyword>
<proteinExistence type="predicted"/>
<organism evidence="4 5">
    <name type="scientific">Lithospermum erythrorhizon</name>
    <name type="common">Purple gromwell</name>
    <name type="synonym">Lithospermum officinale var. erythrorhizon</name>
    <dbReference type="NCBI Taxonomy" id="34254"/>
    <lineage>
        <taxon>Eukaryota</taxon>
        <taxon>Viridiplantae</taxon>
        <taxon>Streptophyta</taxon>
        <taxon>Embryophyta</taxon>
        <taxon>Tracheophyta</taxon>
        <taxon>Spermatophyta</taxon>
        <taxon>Magnoliopsida</taxon>
        <taxon>eudicotyledons</taxon>
        <taxon>Gunneridae</taxon>
        <taxon>Pentapetalae</taxon>
        <taxon>asterids</taxon>
        <taxon>lamiids</taxon>
        <taxon>Boraginales</taxon>
        <taxon>Boraginaceae</taxon>
        <taxon>Boraginoideae</taxon>
        <taxon>Lithospermeae</taxon>
        <taxon>Lithospermum</taxon>
    </lineage>
</organism>
<feature type="repeat" description="WD" evidence="3">
    <location>
        <begin position="337"/>
        <end position="379"/>
    </location>
</feature>
<dbReference type="AlphaFoldDB" id="A0AAV3RQN4"/>
<name>A0AAV3RQN4_LITER</name>
<dbReference type="PROSITE" id="PS50294">
    <property type="entry name" value="WD_REPEATS_REGION"/>
    <property type="match status" value="3"/>
</dbReference>
<feature type="repeat" description="WD" evidence="3">
    <location>
        <begin position="219"/>
        <end position="253"/>
    </location>
</feature>
<evidence type="ECO:0000256" key="3">
    <source>
        <dbReference type="PROSITE-ProRule" id="PRU00221"/>
    </source>
</evidence>